<feature type="domain" description="N-acetyltransferase" evidence="3">
    <location>
        <begin position="9"/>
        <end position="160"/>
    </location>
</feature>
<dbReference type="GO" id="GO:0008080">
    <property type="term" value="F:N-acetyltransferase activity"/>
    <property type="evidence" value="ECO:0007669"/>
    <property type="project" value="TreeGrafter"/>
</dbReference>
<dbReference type="AlphaFoldDB" id="A0A918SX80"/>
<protein>
    <submittedName>
        <fullName evidence="4">N-acetyltransferase</fullName>
    </submittedName>
</protein>
<evidence type="ECO:0000256" key="2">
    <source>
        <dbReference type="ARBA" id="ARBA00023315"/>
    </source>
</evidence>
<dbReference type="RefSeq" id="WP_189975770.1">
    <property type="nucleotide sequence ID" value="NZ_BMUL01000003.1"/>
</dbReference>
<gene>
    <name evidence="4" type="primary">speG</name>
    <name evidence="4" type="ORF">GCM10010305_15080</name>
</gene>
<comment type="caution">
    <text evidence="4">The sequence shown here is derived from an EMBL/GenBank/DDBJ whole genome shotgun (WGS) entry which is preliminary data.</text>
</comment>
<sequence length="160" mass="17756">MPTPATPSFTIRPARPEDLPRVVELIAEHAVYEKADPPAPGLADRLAALLFPPSGPPSRLRCLVAQAPDGTLAGYSTCAPELSTWEGREYLFMDCLYLTEETRGQGVGRLLMAAVRAEAARLGLLHIEWQTPTWNESARRFYTRLGATEKDKTRYTLRTT</sequence>
<reference evidence="4" key="1">
    <citation type="journal article" date="2014" name="Int. J. Syst. Evol. Microbiol.">
        <title>Complete genome sequence of Corynebacterium casei LMG S-19264T (=DSM 44701T), isolated from a smear-ripened cheese.</title>
        <authorList>
            <consortium name="US DOE Joint Genome Institute (JGI-PGF)"/>
            <person name="Walter F."/>
            <person name="Albersmeier A."/>
            <person name="Kalinowski J."/>
            <person name="Ruckert C."/>
        </authorList>
    </citation>
    <scope>NUCLEOTIDE SEQUENCE</scope>
    <source>
        <strain evidence="4">JCM 4518</strain>
    </source>
</reference>
<name>A0A918SX80_9ACTN</name>
<dbReference type="InterPro" id="IPR016181">
    <property type="entry name" value="Acyl_CoA_acyltransferase"/>
</dbReference>
<keyword evidence="5" id="KW-1185">Reference proteome</keyword>
<keyword evidence="2" id="KW-0012">Acyltransferase</keyword>
<dbReference type="PROSITE" id="PS51186">
    <property type="entry name" value="GNAT"/>
    <property type="match status" value="1"/>
</dbReference>
<evidence type="ECO:0000313" key="4">
    <source>
        <dbReference type="EMBL" id="GHA73518.1"/>
    </source>
</evidence>
<dbReference type="InterPro" id="IPR051016">
    <property type="entry name" value="Diverse_Substrate_AcTransf"/>
</dbReference>
<dbReference type="Pfam" id="PF00583">
    <property type="entry name" value="Acetyltransf_1"/>
    <property type="match status" value="1"/>
</dbReference>
<reference evidence="4" key="2">
    <citation type="submission" date="2020-09" db="EMBL/GenBank/DDBJ databases">
        <authorList>
            <person name="Sun Q."/>
            <person name="Ohkuma M."/>
        </authorList>
    </citation>
    <scope>NUCLEOTIDE SEQUENCE</scope>
    <source>
        <strain evidence="4">JCM 4518</strain>
    </source>
</reference>
<dbReference type="Gene3D" id="3.40.630.30">
    <property type="match status" value="1"/>
</dbReference>
<accession>A0A918SX80</accession>
<evidence type="ECO:0000313" key="5">
    <source>
        <dbReference type="Proteomes" id="UP000644020"/>
    </source>
</evidence>
<dbReference type="SUPFAM" id="SSF55729">
    <property type="entry name" value="Acyl-CoA N-acyltransferases (Nat)"/>
    <property type="match status" value="1"/>
</dbReference>
<keyword evidence="1" id="KW-0808">Transferase</keyword>
<dbReference type="Proteomes" id="UP000644020">
    <property type="component" value="Unassembled WGS sequence"/>
</dbReference>
<proteinExistence type="predicted"/>
<evidence type="ECO:0000259" key="3">
    <source>
        <dbReference type="PROSITE" id="PS51186"/>
    </source>
</evidence>
<dbReference type="InterPro" id="IPR000182">
    <property type="entry name" value="GNAT_dom"/>
</dbReference>
<evidence type="ECO:0000256" key="1">
    <source>
        <dbReference type="ARBA" id="ARBA00022679"/>
    </source>
</evidence>
<dbReference type="EMBL" id="BMUL01000003">
    <property type="protein sequence ID" value="GHA73518.1"/>
    <property type="molecule type" value="Genomic_DNA"/>
</dbReference>
<dbReference type="CDD" id="cd04301">
    <property type="entry name" value="NAT_SF"/>
    <property type="match status" value="1"/>
</dbReference>
<dbReference type="PANTHER" id="PTHR10545">
    <property type="entry name" value="DIAMINE N-ACETYLTRANSFERASE"/>
    <property type="match status" value="1"/>
</dbReference>
<dbReference type="PANTHER" id="PTHR10545:SF29">
    <property type="entry name" value="GH14572P-RELATED"/>
    <property type="match status" value="1"/>
</dbReference>
<organism evidence="4 5">
    <name type="scientific">Streptomyces termitum</name>
    <dbReference type="NCBI Taxonomy" id="67368"/>
    <lineage>
        <taxon>Bacteria</taxon>
        <taxon>Bacillati</taxon>
        <taxon>Actinomycetota</taxon>
        <taxon>Actinomycetes</taxon>
        <taxon>Kitasatosporales</taxon>
        <taxon>Streptomycetaceae</taxon>
        <taxon>Streptomyces</taxon>
    </lineage>
</organism>